<name>A0A8J3TNN6_9ACTN</name>
<keyword evidence="3" id="KW-1185">Reference proteome</keyword>
<dbReference type="GO" id="GO:0005886">
    <property type="term" value="C:plasma membrane"/>
    <property type="evidence" value="ECO:0007669"/>
    <property type="project" value="TreeGrafter"/>
</dbReference>
<accession>A0A8J3TNN6</accession>
<sequence length="229" mass="24804">MSPWRRRLRRLAPLARPRRLAPLALGLTLLLLAPAAWLLLTSAGHVHDPGDDTNVPVMIVFGTGLEPGGTQPNAFLRGRLDTAVELFRTGRAKAVLVSGDAHGDSGDEVTAMSRYLTDRGVPQRRIVADGYGLDSYDTCRRARDVYGVRRALLVSQAFHLPRAVSLCRGLGVDADGVAAGCRDCQAVTIAYKTTREVPAAWKALYDRLSDRPPVVRSPATEQLAAALRD</sequence>
<dbReference type="InterPro" id="IPR003848">
    <property type="entry name" value="DUF218"/>
</dbReference>
<dbReference type="AlphaFoldDB" id="A0A8J3TNN6"/>
<evidence type="ECO:0000313" key="3">
    <source>
        <dbReference type="Proteomes" id="UP000599074"/>
    </source>
</evidence>
<feature type="domain" description="DUF218" evidence="1">
    <location>
        <begin position="57"/>
        <end position="176"/>
    </location>
</feature>
<dbReference type="CDD" id="cd06259">
    <property type="entry name" value="YdcF-like"/>
    <property type="match status" value="1"/>
</dbReference>
<dbReference type="EMBL" id="BOON01000039">
    <property type="protein sequence ID" value="GII24615.1"/>
    <property type="molecule type" value="Genomic_DNA"/>
</dbReference>
<proteinExistence type="predicted"/>
<protein>
    <recommendedName>
        <fullName evidence="1">DUF218 domain-containing protein</fullName>
    </recommendedName>
</protein>
<comment type="caution">
    <text evidence="2">The sequence shown here is derived from an EMBL/GenBank/DDBJ whole genome shotgun (WGS) entry which is preliminary data.</text>
</comment>
<dbReference type="Pfam" id="PF02698">
    <property type="entry name" value="DUF218"/>
    <property type="match status" value="1"/>
</dbReference>
<evidence type="ECO:0000259" key="1">
    <source>
        <dbReference type="Pfam" id="PF02698"/>
    </source>
</evidence>
<organism evidence="2 3">
    <name type="scientific">Planosporangium mesophilum</name>
    <dbReference type="NCBI Taxonomy" id="689768"/>
    <lineage>
        <taxon>Bacteria</taxon>
        <taxon>Bacillati</taxon>
        <taxon>Actinomycetota</taxon>
        <taxon>Actinomycetes</taxon>
        <taxon>Micromonosporales</taxon>
        <taxon>Micromonosporaceae</taxon>
        <taxon>Planosporangium</taxon>
    </lineage>
</organism>
<evidence type="ECO:0000313" key="2">
    <source>
        <dbReference type="EMBL" id="GII24615.1"/>
    </source>
</evidence>
<gene>
    <name evidence="2" type="ORF">Pme01_42120</name>
</gene>
<dbReference type="InterPro" id="IPR051599">
    <property type="entry name" value="Cell_Envelope_Assoc"/>
</dbReference>
<reference evidence="2" key="1">
    <citation type="submission" date="2021-01" db="EMBL/GenBank/DDBJ databases">
        <title>Whole genome shotgun sequence of Planosporangium mesophilum NBRC 109066.</title>
        <authorList>
            <person name="Komaki H."/>
            <person name="Tamura T."/>
        </authorList>
    </citation>
    <scope>NUCLEOTIDE SEQUENCE</scope>
    <source>
        <strain evidence="2">NBRC 109066</strain>
    </source>
</reference>
<dbReference type="Proteomes" id="UP000599074">
    <property type="component" value="Unassembled WGS sequence"/>
</dbReference>
<dbReference type="PANTHER" id="PTHR30336:SF6">
    <property type="entry name" value="INTEGRAL MEMBRANE PROTEIN"/>
    <property type="match status" value="1"/>
</dbReference>
<dbReference type="PANTHER" id="PTHR30336">
    <property type="entry name" value="INNER MEMBRANE PROTEIN, PROBABLE PERMEASE"/>
    <property type="match status" value="1"/>
</dbReference>